<evidence type="ECO:0000256" key="3">
    <source>
        <dbReference type="ARBA" id="ARBA00022741"/>
    </source>
</evidence>
<accession>A0A9D1MPK4</accession>
<keyword evidence="5" id="KW-1278">Translocase</keyword>
<keyword evidence="4 9" id="KW-0067">ATP-binding</keyword>
<dbReference type="PROSITE" id="PS00211">
    <property type="entry name" value="ABC_TRANSPORTER_1"/>
    <property type="match status" value="1"/>
</dbReference>
<dbReference type="InterPro" id="IPR027417">
    <property type="entry name" value="P-loop_NTPase"/>
</dbReference>
<comment type="caution">
    <text evidence="9">The sequence shown here is derived from an EMBL/GenBank/DDBJ whole genome shotgun (WGS) entry which is preliminary data.</text>
</comment>
<dbReference type="GO" id="GO:0016887">
    <property type="term" value="F:ATP hydrolysis activity"/>
    <property type="evidence" value="ECO:0007669"/>
    <property type="project" value="InterPro"/>
</dbReference>
<evidence type="ECO:0000256" key="2">
    <source>
        <dbReference type="ARBA" id="ARBA00022475"/>
    </source>
</evidence>
<gene>
    <name evidence="9" type="ORF">IAB06_02475</name>
</gene>
<dbReference type="InterPro" id="IPR018449">
    <property type="entry name" value="NIL_domain"/>
</dbReference>
<dbReference type="InterPro" id="IPR017871">
    <property type="entry name" value="ABC_transporter-like_CS"/>
</dbReference>
<dbReference type="FunFam" id="3.40.50.300:FF:000233">
    <property type="entry name" value="Methionine import ATP-binding protein MetN"/>
    <property type="match status" value="1"/>
</dbReference>
<dbReference type="InterPro" id="IPR045865">
    <property type="entry name" value="ACT-like_dom_sf"/>
</dbReference>
<dbReference type="GO" id="GO:0006865">
    <property type="term" value="P:amino acid transport"/>
    <property type="evidence" value="ECO:0007669"/>
    <property type="project" value="UniProtKB-KW"/>
</dbReference>
<dbReference type="Gene3D" id="3.30.70.260">
    <property type="match status" value="1"/>
</dbReference>
<reference evidence="9" key="2">
    <citation type="journal article" date="2021" name="PeerJ">
        <title>Extensive microbial diversity within the chicken gut microbiome revealed by metagenomics and culture.</title>
        <authorList>
            <person name="Gilroy R."/>
            <person name="Ravi A."/>
            <person name="Getino M."/>
            <person name="Pursley I."/>
            <person name="Horton D.L."/>
            <person name="Alikhan N.F."/>
            <person name="Baker D."/>
            <person name="Gharbi K."/>
            <person name="Hall N."/>
            <person name="Watson M."/>
            <person name="Adriaenssens E.M."/>
            <person name="Foster-Nyarko E."/>
            <person name="Jarju S."/>
            <person name="Secka A."/>
            <person name="Antonio M."/>
            <person name="Oren A."/>
            <person name="Chaudhuri R.R."/>
            <person name="La Ragione R."/>
            <person name="Hildebrand F."/>
            <person name="Pallen M.J."/>
        </authorList>
    </citation>
    <scope>NUCLEOTIDE SEQUENCE</scope>
    <source>
        <strain evidence="9">CHK160-1198</strain>
    </source>
</reference>
<dbReference type="SMART" id="SM00382">
    <property type="entry name" value="AAA"/>
    <property type="match status" value="1"/>
</dbReference>
<keyword evidence="1" id="KW-0813">Transport</keyword>
<evidence type="ECO:0000256" key="4">
    <source>
        <dbReference type="ARBA" id="ARBA00022840"/>
    </source>
</evidence>
<keyword evidence="3" id="KW-0547">Nucleotide-binding</keyword>
<dbReference type="SUPFAM" id="SSF55021">
    <property type="entry name" value="ACT-like"/>
    <property type="match status" value="1"/>
</dbReference>
<evidence type="ECO:0000256" key="6">
    <source>
        <dbReference type="ARBA" id="ARBA00022970"/>
    </source>
</evidence>
<protein>
    <submittedName>
        <fullName evidence="9">Methionine ABC transporter ATP-binding protein</fullName>
    </submittedName>
</protein>
<dbReference type="InterPro" id="IPR041701">
    <property type="entry name" value="MetN_ABC"/>
</dbReference>
<evidence type="ECO:0000313" key="10">
    <source>
        <dbReference type="Proteomes" id="UP000824099"/>
    </source>
</evidence>
<keyword evidence="6" id="KW-0029">Amino-acid transport</keyword>
<evidence type="ECO:0000256" key="5">
    <source>
        <dbReference type="ARBA" id="ARBA00022967"/>
    </source>
</evidence>
<dbReference type="CDD" id="cd03258">
    <property type="entry name" value="ABC_MetN_methionine_transporter"/>
    <property type="match status" value="1"/>
</dbReference>
<dbReference type="Proteomes" id="UP000824099">
    <property type="component" value="Unassembled WGS sequence"/>
</dbReference>
<dbReference type="Pfam" id="PF00005">
    <property type="entry name" value="ABC_tran"/>
    <property type="match status" value="1"/>
</dbReference>
<dbReference type="InterPro" id="IPR003439">
    <property type="entry name" value="ABC_transporter-like_ATP-bd"/>
</dbReference>
<dbReference type="SMART" id="SM00930">
    <property type="entry name" value="NIL"/>
    <property type="match status" value="1"/>
</dbReference>
<dbReference type="EMBL" id="DVNI01000036">
    <property type="protein sequence ID" value="HIU63897.1"/>
    <property type="molecule type" value="Genomic_DNA"/>
</dbReference>
<dbReference type="GO" id="GO:0005524">
    <property type="term" value="F:ATP binding"/>
    <property type="evidence" value="ECO:0007669"/>
    <property type="project" value="UniProtKB-KW"/>
</dbReference>
<feature type="domain" description="ABC transporter" evidence="8">
    <location>
        <begin position="2"/>
        <end position="241"/>
    </location>
</feature>
<dbReference type="PANTHER" id="PTHR43166:SF30">
    <property type="entry name" value="METHIONINE IMPORT ATP-BINDING PROTEIN METN"/>
    <property type="match status" value="1"/>
</dbReference>
<dbReference type="PROSITE" id="PS50893">
    <property type="entry name" value="ABC_TRANSPORTER_2"/>
    <property type="match status" value="1"/>
</dbReference>
<evidence type="ECO:0000256" key="1">
    <source>
        <dbReference type="ARBA" id="ARBA00022448"/>
    </source>
</evidence>
<evidence type="ECO:0000313" key="9">
    <source>
        <dbReference type="EMBL" id="HIU63897.1"/>
    </source>
</evidence>
<keyword evidence="7" id="KW-0472">Membrane</keyword>
<dbReference type="PANTHER" id="PTHR43166">
    <property type="entry name" value="AMINO ACID IMPORT ATP-BINDING PROTEIN"/>
    <property type="match status" value="1"/>
</dbReference>
<dbReference type="InterPro" id="IPR050086">
    <property type="entry name" value="MetN_ABC_transporter-like"/>
</dbReference>
<name>A0A9D1MPK4_9FIRM</name>
<dbReference type="InterPro" id="IPR003593">
    <property type="entry name" value="AAA+_ATPase"/>
</dbReference>
<dbReference type="AlphaFoldDB" id="A0A9D1MPK4"/>
<keyword evidence="2" id="KW-1003">Cell membrane</keyword>
<proteinExistence type="predicted"/>
<sequence>MIELRDIEKTYYTKTGDIHALCKTSLTINAGEIFGVIGQSGAGKSTLIRCINMLETPTNGQVLVDGQDLTAMNESELRKARQSIGMIFQHFNLLSSRTVFDNIAFPLEIQGLSKTEIRKKVEPLLELVGLEERREHYPSQLSGGQKQRVGIARALASSPKVLLCDEATSALDPQTTKSILDLLRDINQKMNLTIVMITHQMQVVKEICDHVAVIENGKIIEEGTMFDLFTNPQTPTTKDFIKSINNMELPELLKNTPISKEFTNGSKLLVRISFIGSSAGEPLISSLVKRCDVDVNILYGNIENIKDTPYGTLLVEISGTAKALTSSMDYLKARNLRIEVIGYVS</sequence>
<evidence type="ECO:0000259" key="8">
    <source>
        <dbReference type="PROSITE" id="PS50893"/>
    </source>
</evidence>
<evidence type="ECO:0000256" key="7">
    <source>
        <dbReference type="ARBA" id="ARBA00023136"/>
    </source>
</evidence>
<dbReference type="Gene3D" id="3.40.50.300">
    <property type="entry name" value="P-loop containing nucleotide triphosphate hydrolases"/>
    <property type="match status" value="1"/>
</dbReference>
<dbReference type="Pfam" id="PF09383">
    <property type="entry name" value="NIL"/>
    <property type="match status" value="1"/>
</dbReference>
<reference evidence="9" key="1">
    <citation type="submission" date="2020-10" db="EMBL/GenBank/DDBJ databases">
        <authorList>
            <person name="Gilroy R."/>
        </authorList>
    </citation>
    <scope>NUCLEOTIDE SEQUENCE</scope>
    <source>
        <strain evidence="9">CHK160-1198</strain>
    </source>
</reference>
<dbReference type="SUPFAM" id="SSF52540">
    <property type="entry name" value="P-loop containing nucleoside triphosphate hydrolases"/>
    <property type="match status" value="1"/>
</dbReference>
<organism evidence="9 10">
    <name type="scientific">Candidatus Avacidaminococcus intestinavium</name>
    <dbReference type="NCBI Taxonomy" id="2840684"/>
    <lineage>
        <taxon>Bacteria</taxon>
        <taxon>Bacillati</taxon>
        <taxon>Bacillota</taxon>
        <taxon>Negativicutes</taxon>
        <taxon>Acidaminococcales</taxon>
        <taxon>Acidaminococcaceae</taxon>
        <taxon>Acidaminococcaceae incertae sedis</taxon>
        <taxon>Candidatus Avacidaminococcus</taxon>
    </lineage>
</organism>